<evidence type="ECO:0000313" key="8">
    <source>
        <dbReference type="EMBL" id="NOT35136.1"/>
    </source>
</evidence>
<dbReference type="Pfam" id="PF04542">
    <property type="entry name" value="Sigma70_r2"/>
    <property type="match status" value="1"/>
</dbReference>
<evidence type="ECO:0000256" key="1">
    <source>
        <dbReference type="ARBA" id="ARBA00010641"/>
    </source>
</evidence>
<keyword evidence="4" id="KW-0238">DNA-binding</keyword>
<dbReference type="Gene3D" id="1.10.10.10">
    <property type="entry name" value="Winged helix-like DNA-binding domain superfamily/Winged helix DNA-binding domain"/>
    <property type="match status" value="1"/>
</dbReference>
<feature type="domain" description="RNA polymerase sigma factor 70 region 4 type 2" evidence="7">
    <location>
        <begin position="146"/>
        <end position="191"/>
    </location>
</feature>
<dbReference type="InterPro" id="IPR013325">
    <property type="entry name" value="RNA_pol_sigma_r2"/>
</dbReference>
<sequence>MEPNEAKGGPRAWDAAGGASHPLESTAVLLERTRGGDREAHERLFARFIPILTRWAHQRLPRGARDLSDTPDIVQVTLMRAFARLDAFEPRGEGAFLGYLRQILMNAVRDEIRRVARRRPAVQFEHEIPDPRPSALEELLGREALDRYERALARLSAEQREAVILRIELGYDHARIAEALGKPTANAARMLVARSLAVLAEEMRD</sequence>
<accession>A0A849SKM1</accession>
<dbReference type="Proteomes" id="UP000580839">
    <property type="component" value="Unassembled WGS sequence"/>
</dbReference>
<dbReference type="AlphaFoldDB" id="A0A849SKM1"/>
<keyword evidence="5" id="KW-0804">Transcription</keyword>
<keyword evidence="2" id="KW-0805">Transcription regulation</keyword>
<dbReference type="NCBIfam" id="TIGR02937">
    <property type="entry name" value="sigma70-ECF"/>
    <property type="match status" value="1"/>
</dbReference>
<dbReference type="InterPro" id="IPR036388">
    <property type="entry name" value="WH-like_DNA-bd_sf"/>
</dbReference>
<evidence type="ECO:0000256" key="3">
    <source>
        <dbReference type="ARBA" id="ARBA00023082"/>
    </source>
</evidence>
<evidence type="ECO:0000259" key="7">
    <source>
        <dbReference type="Pfam" id="PF08281"/>
    </source>
</evidence>
<dbReference type="InterPro" id="IPR013249">
    <property type="entry name" value="RNA_pol_sigma70_r4_t2"/>
</dbReference>
<gene>
    <name evidence="8" type="ORF">HOP12_13390</name>
</gene>
<comment type="caution">
    <text evidence="8">The sequence shown here is derived from an EMBL/GenBank/DDBJ whole genome shotgun (WGS) entry which is preliminary data.</text>
</comment>
<dbReference type="SUPFAM" id="SSF88946">
    <property type="entry name" value="Sigma2 domain of RNA polymerase sigma factors"/>
    <property type="match status" value="1"/>
</dbReference>
<name>A0A849SKM1_UNCEI</name>
<evidence type="ECO:0000256" key="5">
    <source>
        <dbReference type="ARBA" id="ARBA00023163"/>
    </source>
</evidence>
<feature type="domain" description="RNA polymerase sigma-70 region 2" evidence="6">
    <location>
        <begin position="44"/>
        <end position="117"/>
    </location>
</feature>
<dbReference type="Pfam" id="PF08281">
    <property type="entry name" value="Sigma70_r4_2"/>
    <property type="match status" value="1"/>
</dbReference>
<dbReference type="GO" id="GO:0006352">
    <property type="term" value="P:DNA-templated transcription initiation"/>
    <property type="evidence" value="ECO:0007669"/>
    <property type="project" value="InterPro"/>
</dbReference>
<dbReference type="SUPFAM" id="SSF88659">
    <property type="entry name" value="Sigma3 and sigma4 domains of RNA polymerase sigma factors"/>
    <property type="match status" value="1"/>
</dbReference>
<dbReference type="InterPro" id="IPR014284">
    <property type="entry name" value="RNA_pol_sigma-70_dom"/>
</dbReference>
<dbReference type="InterPro" id="IPR039425">
    <property type="entry name" value="RNA_pol_sigma-70-like"/>
</dbReference>
<proteinExistence type="inferred from homology"/>
<dbReference type="GO" id="GO:0016987">
    <property type="term" value="F:sigma factor activity"/>
    <property type="evidence" value="ECO:0007669"/>
    <property type="project" value="UniProtKB-KW"/>
</dbReference>
<evidence type="ECO:0000256" key="4">
    <source>
        <dbReference type="ARBA" id="ARBA00023125"/>
    </source>
</evidence>
<keyword evidence="3" id="KW-0731">Sigma factor</keyword>
<dbReference type="InterPro" id="IPR013324">
    <property type="entry name" value="RNA_pol_sigma_r3/r4-like"/>
</dbReference>
<dbReference type="EMBL" id="JABFRW010000175">
    <property type="protein sequence ID" value="NOT35136.1"/>
    <property type="molecule type" value="Genomic_DNA"/>
</dbReference>
<dbReference type="PANTHER" id="PTHR43133:SF8">
    <property type="entry name" value="RNA POLYMERASE SIGMA FACTOR HI_1459-RELATED"/>
    <property type="match status" value="1"/>
</dbReference>
<dbReference type="PANTHER" id="PTHR43133">
    <property type="entry name" value="RNA POLYMERASE ECF-TYPE SIGMA FACTO"/>
    <property type="match status" value="1"/>
</dbReference>
<dbReference type="InterPro" id="IPR007627">
    <property type="entry name" value="RNA_pol_sigma70_r2"/>
</dbReference>
<organism evidence="8 9">
    <name type="scientific">Eiseniibacteriota bacterium</name>
    <dbReference type="NCBI Taxonomy" id="2212470"/>
    <lineage>
        <taxon>Bacteria</taxon>
        <taxon>Candidatus Eiseniibacteriota</taxon>
    </lineage>
</organism>
<protein>
    <submittedName>
        <fullName evidence="8">Sigma-70 family RNA polymerase sigma factor</fullName>
    </submittedName>
</protein>
<dbReference type="Gene3D" id="1.10.1740.10">
    <property type="match status" value="1"/>
</dbReference>
<dbReference type="GO" id="GO:0003677">
    <property type="term" value="F:DNA binding"/>
    <property type="evidence" value="ECO:0007669"/>
    <property type="project" value="UniProtKB-KW"/>
</dbReference>
<comment type="similarity">
    <text evidence="1">Belongs to the sigma-70 factor family. ECF subfamily.</text>
</comment>
<evidence type="ECO:0000256" key="2">
    <source>
        <dbReference type="ARBA" id="ARBA00023015"/>
    </source>
</evidence>
<evidence type="ECO:0000259" key="6">
    <source>
        <dbReference type="Pfam" id="PF04542"/>
    </source>
</evidence>
<evidence type="ECO:0000313" key="9">
    <source>
        <dbReference type="Proteomes" id="UP000580839"/>
    </source>
</evidence>
<reference evidence="8 9" key="1">
    <citation type="submission" date="2020-04" db="EMBL/GenBank/DDBJ databases">
        <title>Metagenomic profiling of ammonia- and methane-oxidizing microorganisms in a Dutch drinking water treatment plant.</title>
        <authorList>
            <person name="Poghosyan L."/>
            <person name="Leucker S."/>
        </authorList>
    </citation>
    <scope>NUCLEOTIDE SEQUENCE [LARGE SCALE GENOMIC DNA]</scope>
    <source>
        <strain evidence="8">S-RSF-IL-03</strain>
    </source>
</reference>